<protein>
    <submittedName>
        <fullName evidence="2">Uncharacterized protein</fullName>
    </submittedName>
</protein>
<dbReference type="InterPro" id="IPR016194">
    <property type="entry name" value="SPOC-like_C_dom_sf"/>
</dbReference>
<dbReference type="Proteomes" id="UP001549291">
    <property type="component" value="Unassembled WGS sequence"/>
</dbReference>
<gene>
    <name evidence="2" type="ORF">ABIF63_000367</name>
</gene>
<accession>A0ABV2RH56</accession>
<feature type="compositionally biased region" description="Basic and acidic residues" evidence="1">
    <location>
        <begin position="108"/>
        <end position="126"/>
    </location>
</feature>
<feature type="compositionally biased region" description="Basic and acidic residues" evidence="1">
    <location>
        <begin position="43"/>
        <end position="52"/>
    </location>
</feature>
<evidence type="ECO:0000313" key="3">
    <source>
        <dbReference type="Proteomes" id="UP001549291"/>
    </source>
</evidence>
<comment type="caution">
    <text evidence="2">The sequence shown here is derived from an EMBL/GenBank/DDBJ whole genome shotgun (WGS) entry which is preliminary data.</text>
</comment>
<evidence type="ECO:0000256" key="1">
    <source>
        <dbReference type="SAM" id="MobiDB-lite"/>
    </source>
</evidence>
<keyword evidence="3" id="KW-1185">Reference proteome</keyword>
<sequence length="152" mass="16666">MLDLAKHIVNQKSGTFDPEKFEDHYETALIELINQKRAGKPITPKERPRGENVVDLMDAAEKRRGRRSRSQGSKKVGQEGQRDLGRSEGDVDADRRQEVGEGGGRQEAGGRDAAEVRVGTSRREIGCSDAIVGGPHGYERNLGNDGSLRADE</sequence>
<feature type="region of interest" description="Disordered" evidence="1">
    <location>
        <begin position="32"/>
        <end position="152"/>
    </location>
</feature>
<name>A0ABV2RH56_BRAJP</name>
<dbReference type="SUPFAM" id="SSF100939">
    <property type="entry name" value="SPOC domain-like"/>
    <property type="match status" value="1"/>
</dbReference>
<feature type="compositionally biased region" description="Basic and acidic residues" evidence="1">
    <location>
        <begin position="76"/>
        <end position="99"/>
    </location>
</feature>
<evidence type="ECO:0000313" key="2">
    <source>
        <dbReference type="EMBL" id="MET4716264.1"/>
    </source>
</evidence>
<dbReference type="EMBL" id="JBEPTQ010000001">
    <property type="protein sequence ID" value="MET4716264.1"/>
    <property type="molecule type" value="Genomic_DNA"/>
</dbReference>
<dbReference type="PANTHER" id="PTHR41251">
    <property type="entry name" value="NON-HOMOLOGOUS END JOINING PROTEIN KU"/>
    <property type="match status" value="1"/>
</dbReference>
<dbReference type="InterPro" id="IPR009187">
    <property type="entry name" value="Prok_Ku"/>
</dbReference>
<dbReference type="PANTHER" id="PTHR41251:SF1">
    <property type="entry name" value="NON-HOMOLOGOUS END JOINING PROTEIN KU"/>
    <property type="match status" value="1"/>
</dbReference>
<reference evidence="2 3" key="1">
    <citation type="submission" date="2024-06" db="EMBL/GenBank/DDBJ databases">
        <title>Genomic Encyclopedia of Type Strains, Phase V (KMG-V): Genome sequencing to study the core and pangenomes of soil and plant-associated prokaryotes.</title>
        <authorList>
            <person name="Whitman W."/>
        </authorList>
    </citation>
    <scope>NUCLEOTIDE SEQUENCE [LARGE SCALE GENOMIC DNA]</scope>
    <source>
        <strain evidence="2 3">USDA 160</strain>
    </source>
</reference>
<organism evidence="2 3">
    <name type="scientific">Bradyrhizobium japonicum</name>
    <dbReference type="NCBI Taxonomy" id="375"/>
    <lineage>
        <taxon>Bacteria</taxon>
        <taxon>Pseudomonadati</taxon>
        <taxon>Pseudomonadota</taxon>
        <taxon>Alphaproteobacteria</taxon>
        <taxon>Hyphomicrobiales</taxon>
        <taxon>Nitrobacteraceae</taxon>
        <taxon>Bradyrhizobium</taxon>
    </lineage>
</organism>
<proteinExistence type="predicted"/>